<keyword evidence="4" id="KW-1185">Reference proteome</keyword>
<keyword evidence="3" id="KW-0328">Glycosyltransferase</keyword>
<feature type="domain" description="Glycosyltransferase 2-like" evidence="2">
    <location>
        <begin position="162"/>
        <end position="217"/>
    </location>
</feature>
<dbReference type="Pfam" id="PF00535">
    <property type="entry name" value="Glycos_transf_2"/>
    <property type="match status" value="1"/>
</dbReference>
<evidence type="ECO:0000313" key="4">
    <source>
        <dbReference type="Proteomes" id="UP001556709"/>
    </source>
</evidence>
<dbReference type="Proteomes" id="UP001556709">
    <property type="component" value="Unassembled WGS sequence"/>
</dbReference>
<feature type="domain" description="Glycosyltransferase 2-like" evidence="1">
    <location>
        <begin position="56"/>
        <end position="127"/>
    </location>
</feature>
<protein>
    <submittedName>
        <fullName evidence="3">Glycosyltransferase</fullName>
        <ecNumber evidence="3">2.4.-.-</ecNumber>
    </submittedName>
</protein>
<dbReference type="GO" id="GO:0016757">
    <property type="term" value="F:glycosyltransferase activity"/>
    <property type="evidence" value="ECO:0007669"/>
    <property type="project" value="UniProtKB-KW"/>
</dbReference>
<proteinExistence type="predicted"/>
<dbReference type="EMBL" id="JBAKFM010000003">
    <property type="protein sequence ID" value="MEX0469399.1"/>
    <property type="molecule type" value="Genomic_DNA"/>
</dbReference>
<reference evidence="3 4" key="1">
    <citation type="submission" date="2024-02" db="EMBL/GenBank/DDBJ databases">
        <title>New especies of Spiribacter isolated from saline water.</title>
        <authorList>
            <person name="Leon M.J."/>
            <person name="De La Haba R."/>
            <person name="Sanchez-Porro C."/>
            <person name="Ventosa A."/>
        </authorList>
    </citation>
    <scope>NUCLEOTIDE SEQUENCE [LARGE SCALE GENOMIC DNA]</scope>
    <source>
        <strain evidence="4">ag22IC6-390</strain>
    </source>
</reference>
<dbReference type="RefSeq" id="WP_367959290.1">
    <property type="nucleotide sequence ID" value="NZ_JBAKFK010000003.1"/>
</dbReference>
<dbReference type="InterPro" id="IPR001173">
    <property type="entry name" value="Glyco_trans_2-like"/>
</dbReference>
<name>A0ABV3TCR1_9GAMM</name>
<dbReference type="PANTHER" id="PTHR43179:SF7">
    <property type="entry name" value="RHAMNOSYLTRANSFERASE WBBL"/>
    <property type="match status" value="1"/>
</dbReference>
<dbReference type="Pfam" id="PF13632">
    <property type="entry name" value="Glyco_trans_2_3"/>
    <property type="match status" value="1"/>
</dbReference>
<evidence type="ECO:0000259" key="1">
    <source>
        <dbReference type="Pfam" id="PF00535"/>
    </source>
</evidence>
<dbReference type="EC" id="2.4.-.-" evidence="3"/>
<dbReference type="InterPro" id="IPR029044">
    <property type="entry name" value="Nucleotide-diphossugar_trans"/>
</dbReference>
<organism evidence="3 4">
    <name type="scientific">Spiribacter pallidus</name>
    <dbReference type="NCBI Taxonomy" id="1987936"/>
    <lineage>
        <taxon>Bacteria</taxon>
        <taxon>Pseudomonadati</taxon>
        <taxon>Pseudomonadota</taxon>
        <taxon>Gammaproteobacteria</taxon>
        <taxon>Chromatiales</taxon>
        <taxon>Ectothiorhodospiraceae</taxon>
        <taxon>Spiribacter</taxon>
    </lineage>
</organism>
<gene>
    <name evidence="3" type="ORF">V6X73_06650</name>
</gene>
<evidence type="ECO:0000313" key="3">
    <source>
        <dbReference type="EMBL" id="MEX0469399.1"/>
    </source>
</evidence>
<dbReference type="SUPFAM" id="SSF53448">
    <property type="entry name" value="Nucleotide-diphospho-sugar transferases"/>
    <property type="match status" value="1"/>
</dbReference>
<dbReference type="PANTHER" id="PTHR43179">
    <property type="entry name" value="RHAMNOSYLTRANSFERASE WBBL"/>
    <property type="match status" value="1"/>
</dbReference>
<evidence type="ECO:0000259" key="2">
    <source>
        <dbReference type="Pfam" id="PF13632"/>
    </source>
</evidence>
<dbReference type="Gene3D" id="3.90.550.10">
    <property type="entry name" value="Spore Coat Polysaccharide Biosynthesis Protein SpsA, Chain A"/>
    <property type="match status" value="1"/>
</dbReference>
<accession>A0ABV3TCR1</accession>
<comment type="caution">
    <text evidence="3">The sequence shown here is derived from an EMBL/GenBank/DDBJ whole genome shotgun (WGS) entry which is preliminary data.</text>
</comment>
<sequence length="255" mass="28172">MTISAEAPLKVSVISHDQGAWLEGLVADLDALATPLALTITLNVPEALPGSIASRTDIRWRHNDRPQGFGANHNRAFEQGGGEWFAVLNPDLRLPSDPFPALQEAVDAAEVGVVAPRMLAPDGAFDDNARFFPSPMDLVRKAFGRHEGRVPISGDAPQAAGWLGGMFLFFPRAVFARLGGFDEGFHLYYEDVDLCARLWKRGYRVEVVPGATAVHHAQRASRRDLRYMGWHLRSIARYFYKHFGRLPEKPGSQAA</sequence>
<keyword evidence="3" id="KW-0808">Transferase</keyword>